<dbReference type="STRING" id="49390.A0A068VD38"/>
<dbReference type="Gramene" id="CDP18479">
    <property type="protein sequence ID" value="CDP18479"/>
    <property type="gene ID" value="GSCOC_T00009049001"/>
</dbReference>
<dbReference type="AlphaFoldDB" id="A0A068VD38"/>
<name>A0A068VD38_COFCA</name>
<keyword evidence="1" id="KW-0812">Transmembrane</keyword>
<keyword evidence="3" id="KW-1185">Reference proteome</keyword>
<protein>
    <submittedName>
        <fullName evidence="2">Uncharacterized protein</fullName>
    </submittedName>
</protein>
<evidence type="ECO:0000313" key="3">
    <source>
        <dbReference type="Proteomes" id="UP000295252"/>
    </source>
</evidence>
<dbReference type="EMBL" id="HG739328">
    <property type="protein sequence ID" value="CDP18479.1"/>
    <property type="molecule type" value="Genomic_DNA"/>
</dbReference>
<dbReference type="OrthoDB" id="66620at2759"/>
<keyword evidence="1" id="KW-0472">Membrane</keyword>
<dbReference type="Proteomes" id="UP000295252">
    <property type="component" value="Chromosome X"/>
</dbReference>
<proteinExistence type="predicted"/>
<reference evidence="3" key="1">
    <citation type="journal article" date="2014" name="Science">
        <title>The coffee genome provides insight into the convergent evolution of caffeine biosynthesis.</title>
        <authorList>
            <person name="Denoeud F."/>
            <person name="Carretero-Paulet L."/>
            <person name="Dereeper A."/>
            <person name="Droc G."/>
            <person name="Guyot R."/>
            <person name="Pietrella M."/>
            <person name="Zheng C."/>
            <person name="Alberti A."/>
            <person name="Anthony F."/>
            <person name="Aprea G."/>
            <person name="Aury J.M."/>
            <person name="Bento P."/>
            <person name="Bernard M."/>
            <person name="Bocs S."/>
            <person name="Campa C."/>
            <person name="Cenci A."/>
            <person name="Combes M.C."/>
            <person name="Crouzillat D."/>
            <person name="Da Silva C."/>
            <person name="Daddiego L."/>
            <person name="De Bellis F."/>
            <person name="Dussert S."/>
            <person name="Garsmeur O."/>
            <person name="Gayraud T."/>
            <person name="Guignon V."/>
            <person name="Jahn K."/>
            <person name="Jamilloux V."/>
            <person name="Joet T."/>
            <person name="Labadie K."/>
            <person name="Lan T."/>
            <person name="Leclercq J."/>
            <person name="Lepelley M."/>
            <person name="Leroy T."/>
            <person name="Li L.T."/>
            <person name="Librado P."/>
            <person name="Lopez L."/>
            <person name="Munoz A."/>
            <person name="Noel B."/>
            <person name="Pallavicini A."/>
            <person name="Perrotta G."/>
            <person name="Poncet V."/>
            <person name="Pot D."/>
            <person name="Priyono X."/>
            <person name="Rigoreau M."/>
            <person name="Rouard M."/>
            <person name="Rozas J."/>
            <person name="Tranchant-Dubreuil C."/>
            <person name="VanBuren R."/>
            <person name="Zhang Q."/>
            <person name="Andrade A.C."/>
            <person name="Argout X."/>
            <person name="Bertrand B."/>
            <person name="de Kochko A."/>
            <person name="Graziosi G."/>
            <person name="Henry R.J."/>
            <person name="Jayarama X."/>
            <person name="Ming R."/>
            <person name="Nagai C."/>
            <person name="Rounsley S."/>
            <person name="Sankoff D."/>
            <person name="Giuliano G."/>
            <person name="Albert V.A."/>
            <person name="Wincker P."/>
            <person name="Lashermes P."/>
        </authorList>
    </citation>
    <scope>NUCLEOTIDE SEQUENCE [LARGE SCALE GENOMIC DNA]</scope>
    <source>
        <strain evidence="3">cv. DH200-94</strain>
    </source>
</reference>
<keyword evidence="1" id="KW-1133">Transmembrane helix</keyword>
<evidence type="ECO:0000313" key="2">
    <source>
        <dbReference type="EMBL" id="CDP18479.1"/>
    </source>
</evidence>
<gene>
    <name evidence="2" type="ORF">GSCOC_T00009049001</name>
</gene>
<accession>A0A068VD38</accession>
<dbReference type="InParanoid" id="A0A068VD38"/>
<sequence>MFHTLLYFNYLGMLKIVIILSFPIAAILQSTFYTMFNHFVEFLDLCCCNLQQILKWWIWLYYIVLISWMLNSRFNVMLTSQYEDINKEIEVFGYSIS</sequence>
<dbReference type="PhylomeDB" id="A0A068VD38"/>
<evidence type="ECO:0000256" key="1">
    <source>
        <dbReference type="SAM" id="Phobius"/>
    </source>
</evidence>
<organism evidence="2 3">
    <name type="scientific">Coffea canephora</name>
    <name type="common">Robusta coffee</name>
    <dbReference type="NCBI Taxonomy" id="49390"/>
    <lineage>
        <taxon>Eukaryota</taxon>
        <taxon>Viridiplantae</taxon>
        <taxon>Streptophyta</taxon>
        <taxon>Embryophyta</taxon>
        <taxon>Tracheophyta</taxon>
        <taxon>Spermatophyta</taxon>
        <taxon>Magnoliopsida</taxon>
        <taxon>eudicotyledons</taxon>
        <taxon>Gunneridae</taxon>
        <taxon>Pentapetalae</taxon>
        <taxon>asterids</taxon>
        <taxon>lamiids</taxon>
        <taxon>Gentianales</taxon>
        <taxon>Rubiaceae</taxon>
        <taxon>Ixoroideae</taxon>
        <taxon>Gardenieae complex</taxon>
        <taxon>Bertiereae - Coffeeae clade</taxon>
        <taxon>Coffeeae</taxon>
        <taxon>Coffea</taxon>
    </lineage>
</organism>
<feature type="transmembrane region" description="Helical" evidence="1">
    <location>
        <begin position="53"/>
        <end position="70"/>
    </location>
</feature>
<feature type="transmembrane region" description="Helical" evidence="1">
    <location>
        <begin position="12"/>
        <end position="33"/>
    </location>
</feature>